<keyword evidence="3" id="KW-1185">Reference proteome</keyword>
<dbReference type="EMBL" id="VFFF01000001">
    <property type="protein sequence ID" value="TNY31791.1"/>
    <property type="molecule type" value="Genomic_DNA"/>
</dbReference>
<evidence type="ECO:0000256" key="1">
    <source>
        <dbReference type="SAM" id="MobiDB-lite"/>
    </source>
</evidence>
<evidence type="ECO:0000313" key="2">
    <source>
        <dbReference type="EMBL" id="TNY31791.1"/>
    </source>
</evidence>
<proteinExistence type="predicted"/>
<dbReference type="AlphaFoldDB" id="A0A5C5GCT3"/>
<accession>A0A5C5GCT3</accession>
<reference evidence="2 3" key="1">
    <citation type="submission" date="2019-06" db="EMBL/GenBank/DDBJ databases">
        <title>Genome of new Rhodobacteraceae sp. SM1903.</title>
        <authorList>
            <person name="Ren X."/>
        </authorList>
    </citation>
    <scope>NUCLEOTIDE SEQUENCE [LARGE SCALE GENOMIC DNA]</scope>
    <source>
        <strain evidence="2 3">SM1903</strain>
    </source>
</reference>
<protein>
    <submittedName>
        <fullName evidence="2">Uncharacterized protein</fullName>
    </submittedName>
</protein>
<dbReference type="Proteomes" id="UP000314011">
    <property type="component" value="Unassembled WGS sequence"/>
</dbReference>
<feature type="compositionally biased region" description="Polar residues" evidence="1">
    <location>
        <begin position="30"/>
        <end position="42"/>
    </location>
</feature>
<evidence type="ECO:0000313" key="3">
    <source>
        <dbReference type="Proteomes" id="UP000314011"/>
    </source>
</evidence>
<name>A0A5C5GCT3_9RHOB</name>
<sequence length="60" mass="6310">MEFLETSARYLGLSLREVLKDDDGVICDSVSESMRSQKTGSPSPRDGGQRSGAAEATCGG</sequence>
<comment type="caution">
    <text evidence="2">The sequence shown here is derived from an EMBL/GenBank/DDBJ whole genome shotgun (WGS) entry which is preliminary data.</text>
</comment>
<feature type="region of interest" description="Disordered" evidence="1">
    <location>
        <begin position="30"/>
        <end position="60"/>
    </location>
</feature>
<organism evidence="2 3">
    <name type="scientific">Pelagovum pacificum</name>
    <dbReference type="NCBI Taxonomy" id="2588711"/>
    <lineage>
        <taxon>Bacteria</taxon>
        <taxon>Pseudomonadati</taxon>
        <taxon>Pseudomonadota</taxon>
        <taxon>Alphaproteobacteria</taxon>
        <taxon>Rhodobacterales</taxon>
        <taxon>Paracoccaceae</taxon>
        <taxon>Pelagovum</taxon>
    </lineage>
</organism>
<dbReference type="RefSeq" id="WP_232790389.1">
    <property type="nucleotide sequence ID" value="NZ_CP065915.1"/>
</dbReference>
<gene>
    <name evidence="2" type="ORF">FHY64_00355</name>
</gene>